<dbReference type="SUPFAM" id="SSF49464">
    <property type="entry name" value="Carboxypeptidase regulatory domain-like"/>
    <property type="match status" value="1"/>
</dbReference>
<evidence type="ECO:0000259" key="2">
    <source>
        <dbReference type="Pfam" id="PF08400"/>
    </source>
</evidence>
<organism evidence="3">
    <name type="scientific">Salmonella enterica</name>
    <name type="common">Salmonella choleraesuis</name>
    <dbReference type="NCBI Taxonomy" id="28901"/>
    <lineage>
        <taxon>Bacteria</taxon>
        <taxon>Pseudomonadati</taxon>
        <taxon>Pseudomonadota</taxon>
        <taxon>Gammaproteobacteria</taxon>
        <taxon>Enterobacterales</taxon>
        <taxon>Enterobacteriaceae</taxon>
        <taxon>Salmonella</taxon>
    </lineage>
</organism>
<dbReference type="EMBL" id="AAGSMQ010000029">
    <property type="protein sequence ID" value="EBR5103071.1"/>
    <property type="molecule type" value="Genomic_DNA"/>
</dbReference>
<dbReference type="AlphaFoldDB" id="A0A5U7RS99"/>
<dbReference type="PANTHER" id="PTHR24023">
    <property type="entry name" value="COLLAGEN ALPHA"/>
    <property type="match status" value="1"/>
</dbReference>
<protein>
    <recommendedName>
        <fullName evidence="2">Lambda-like tail fibre protein N-terminal domain-containing protein</fullName>
    </recommendedName>
</protein>
<gene>
    <name evidence="3" type="ORF">B2O45_23365</name>
</gene>
<proteinExistence type="predicted"/>
<evidence type="ECO:0000313" key="3">
    <source>
        <dbReference type="EMBL" id="EBR5103071.1"/>
    </source>
</evidence>
<feature type="compositionally biased region" description="Low complexity" evidence="1">
    <location>
        <begin position="175"/>
        <end position="184"/>
    </location>
</feature>
<dbReference type="InterPro" id="IPR050149">
    <property type="entry name" value="Collagen_superfamily"/>
</dbReference>
<dbReference type="InterPro" id="IPR013609">
    <property type="entry name" value="Stf-like_N"/>
</dbReference>
<accession>A0A5U7RS99</accession>
<reference evidence="3" key="1">
    <citation type="submission" date="2018-07" db="EMBL/GenBank/DDBJ databases">
        <authorList>
            <consortium name="PulseNet: The National Subtyping Network for Foodborne Disease Surveillance"/>
            <person name="Tarr C.L."/>
            <person name="Trees E."/>
            <person name="Katz L.S."/>
            <person name="Carleton-Romer H.A."/>
            <person name="Stroika S."/>
            <person name="Kucerova Z."/>
            <person name="Roache K.F."/>
            <person name="Sabol A.L."/>
            <person name="Besser J."/>
            <person name="Gerner-Smidt P."/>
        </authorList>
    </citation>
    <scope>NUCLEOTIDE SEQUENCE</scope>
    <source>
        <strain evidence="3">PNUSAS007347</strain>
    </source>
</reference>
<dbReference type="GO" id="GO:0031012">
    <property type="term" value="C:extracellular matrix"/>
    <property type="evidence" value="ECO:0007669"/>
    <property type="project" value="TreeGrafter"/>
</dbReference>
<dbReference type="InterPro" id="IPR008969">
    <property type="entry name" value="CarboxyPept-like_regulatory"/>
</dbReference>
<comment type="caution">
    <text evidence="3">The sequence shown here is derived from an EMBL/GenBank/DDBJ whole genome shotgun (WGS) entry which is preliminary data.</text>
</comment>
<feature type="domain" description="Lambda-like tail fibre protein N-terminal" evidence="2">
    <location>
        <begin position="3"/>
        <end position="128"/>
    </location>
</feature>
<dbReference type="InterPro" id="IPR008160">
    <property type="entry name" value="Collagen"/>
</dbReference>
<dbReference type="PANTHER" id="PTHR24023:SF1082">
    <property type="entry name" value="COLLAGEN TRIPLE HELIX REPEAT"/>
    <property type="match status" value="1"/>
</dbReference>
<evidence type="ECO:0000256" key="1">
    <source>
        <dbReference type="SAM" id="MobiDB-lite"/>
    </source>
</evidence>
<sequence length="308" mass="31969">MPIISGILRDGAGVPLTGCIIKLKSVSTSRDVLATTVACISTRSGQYNIEVLPGQYDVSLRYEGALTESRVGIIHVYDDSQDGSLNSFLNAKNTDTRPEALRQFEALAQQTQDNASKAAQVLEDAINASIKGEKGDTGDTGPQGIQGPKGDTGVTGPQGLQGLKGDTGLQGPAGPKGDTGPQGPKGDKGDPGDSGLNTVKTDGTTITGDGKGTPLSLARPESYAVGTYTLCTFNGSNLYDNVNDPALIKGEMVGNGDFINTIAPGTWLRVCQVDGSISAYNPPGTWISCSSNYNSGGSEIRGIWRRIA</sequence>
<dbReference type="Pfam" id="PF08400">
    <property type="entry name" value="phage_tail_N"/>
    <property type="match status" value="1"/>
</dbReference>
<name>A0A5U7RS99_SALER</name>
<feature type="compositionally biased region" description="Low complexity" evidence="1">
    <location>
        <begin position="193"/>
        <end position="208"/>
    </location>
</feature>
<dbReference type="Pfam" id="PF01391">
    <property type="entry name" value="Collagen"/>
    <property type="match status" value="1"/>
</dbReference>
<dbReference type="GO" id="GO:0030020">
    <property type="term" value="F:extracellular matrix structural constituent conferring tensile strength"/>
    <property type="evidence" value="ECO:0007669"/>
    <property type="project" value="TreeGrafter"/>
</dbReference>
<dbReference type="GO" id="GO:0005615">
    <property type="term" value="C:extracellular space"/>
    <property type="evidence" value="ECO:0007669"/>
    <property type="project" value="TreeGrafter"/>
</dbReference>
<dbReference type="GO" id="GO:0030198">
    <property type="term" value="P:extracellular matrix organization"/>
    <property type="evidence" value="ECO:0007669"/>
    <property type="project" value="TreeGrafter"/>
</dbReference>
<feature type="region of interest" description="Disordered" evidence="1">
    <location>
        <begin position="130"/>
        <end position="213"/>
    </location>
</feature>